<reference evidence="1 2" key="1">
    <citation type="submission" date="2016-09" db="EMBL/GenBank/DDBJ databases">
        <authorList>
            <person name="Capua I."/>
            <person name="De Benedictis P."/>
            <person name="Joannis T."/>
            <person name="Lombin L.H."/>
            <person name="Cattoli G."/>
        </authorList>
    </citation>
    <scope>NUCLEOTIDE SEQUENCE [LARGE SCALE GENOMIC DNA]</scope>
    <source>
        <strain evidence="1 2">IMI 309357</strain>
    </source>
</reference>
<dbReference type="AlphaFoldDB" id="A0A1G4B6X1"/>
<dbReference type="EMBL" id="MJBS01000061">
    <property type="protein sequence ID" value="OHE97144.1"/>
    <property type="molecule type" value="Genomic_DNA"/>
</dbReference>
<evidence type="ECO:0000313" key="2">
    <source>
        <dbReference type="Proteomes" id="UP000176998"/>
    </source>
</evidence>
<dbReference type="OrthoDB" id="4826883at2759"/>
<dbReference type="Proteomes" id="UP000176998">
    <property type="component" value="Unassembled WGS sequence"/>
</dbReference>
<gene>
    <name evidence="1" type="ORF">CORC01_07585</name>
</gene>
<proteinExistence type="predicted"/>
<dbReference type="RefSeq" id="XP_022474300.1">
    <property type="nucleotide sequence ID" value="XM_022619221.1"/>
</dbReference>
<protein>
    <submittedName>
        <fullName evidence="1">Uncharacterized protein</fullName>
    </submittedName>
</protein>
<sequence length="73" mass="8522">MSPTDTSIIVEQCDKLEELQTLFIYRRTMTDFMWGQVPVTETQVALRQLVHIANEEKIQYVFTKFLNAPTESP</sequence>
<comment type="caution">
    <text evidence="1">The sequence shown here is derived from an EMBL/GenBank/DDBJ whole genome shotgun (WGS) entry which is preliminary data.</text>
</comment>
<dbReference type="GeneID" id="34560731"/>
<accession>A0A1G4B6X1</accession>
<name>A0A1G4B6X1_9PEZI</name>
<organism evidence="1 2">
    <name type="scientific">Colletotrichum orchidophilum</name>
    <dbReference type="NCBI Taxonomy" id="1209926"/>
    <lineage>
        <taxon>Eukaryota</taxon>
        <taxon>Fungi</taxon>
        <taxon>Dikarya</taxon>
        <taxon>Ascomycota</taxon>
        <taxon>Pezizomycotina</taxon>
        <taxon>Sordariomycetes</taxon>
        <taxon>Hypocreomycetidae</taxon>
        <taxon>Glomerellales</taxon>
        <taxon>Glomerellaceae</taxon>
        <taxon>Colletotrichum</taxon>
    </lineage>
</organism>
<evidence type="ECO:0000313" key="1">
    <source>
        <dbReference type="EMBL" id="OHE97144.1"/>
    </source>
</evidence>
<keyword evidence="2" id="KW-1185">Reference proteome</keyword>